<evidence type="ECO:0000256" key="1">
    <source>
        <dbReference type="SAM" id="Coils"/>
    </source>
</evidence>
<protein>
    <submittedName>
        <fullName evidence="3">BLOC-1-related complex subunit 7</fullName>
    </submittedName>
</protein>
<accession>A0A915DTQ9</accession>
<keyword evidence="1" id="KW-0175">Coiled coil</keyword>
<dbReference type="AlphaFoldDB" id="A0A915DTQ9"/>
<name>A0A915DTQ9_9BILA</name>
<sequence>MPIAIEILSEVILFLPVLQDRIHGVVNNDLMRVATASQVTKRLAIDHFQALSKLMDYSLNKLRTKNWAMEDTIKSMQKAIQEMRASIKQLQDAAIGHENTLKQ</sequence>
<proteinExistence type="predicted"/>
<dbReference type="Proteomes" id="UP000887574">
    <property type="component" value="Unplaced"/>
</dbReference>
<feature type="coiled-coil region" evidence="1">
    <location>
        <begin position="73"/>
        <end position="100"/>
    </location>
</feature>
<evidence type="ECO:0000313" key="3">
    <source>
        <dbReference type="WBParaSite" id="jg23413"/>
    </source>
</evidence>
<organism evidence="2 3">
    <name type="scientific">Ditylenchus dipsaci</name>
    <dbReference type="NCBI Taxonomy" id="166011"/>
    <lineage>
        <taxon>Eukaryota</taxon>
        <taxon>Metazoa</taxon>
        <taxon>Ecdysozoa</taxon>
        <taxon>Nematoda</taxon>
        <taxon>Chromadorea</taxon>
        <taxon>Rhabditida</taxon>
        <taxon>Tylenchina</taxon>
        <taxon>Tylenchomorpha</taxon>
        <taxon>Sphaerularioidea</taxon>
        <taxon>Anguinidae</taxon>
        <taxon>Anguininae</taxon>
        <taxon>Ditylenchus</taxon>
    </lineage>
</organism>
<evidence type="ECO:0000313" key="2">
    <source>
        <dbReference type="Proteomes" id="UP000887574"/>
    </source>
</evidence>
<keyword evidence="2" id="KW-1185">Reference proteome</keyword>
<reference evidence="3" key="1">
    <citation type="submission" date="2022-11" db="UniProtKB">
        <authorList>
            <consortium name="WormBaseParasite"/>
        </authorList>
    </citation>
    <scope>IDENTIFICATION</scope>
</reference>
<dbReference type="WBParaSite" id="jg23413">
    <property type="protein sequence ID" value="jg23413"/>
    <property type="gene ID" value="jg23413"/>
</dbReference>